<keyword evidence="1 2" id="KW-0732">Signal</keyword>
<evidence type="ECO:0000313" key="4">
    <source>
        <dbReference type="Proteomes" id="UP000594008"/>
    </source>
</evidence>
<protein>
    <submittedName>
        <fullName evidence="3">VCBS repeat-containing protein</fullName>
    </submittedName>
</protein>
<sequence>MPARNHRPRRLGSAVATALVVTTGMAMPPLLSPAHAVAAGVAIPAPDADVDRGVEVLASTRNGVLYQEEGTDGYVWSDTGQAVTALNGVPAQSIFLTHDDYDRVAYSTTGADGSTGIVLLTLSEGTTRTLTLPSGYEHPRLSGGSVLVSRQLGDGSYEYRVLRPNSTGGFYDVQVRLPAGATAEAEPEILASDGVEFIVRYQRDGRAAYGIVSGVYGTVTVLQVTGAASSFRLTDAWVSWYTREGEDGIRIRARSSAGGTPGVRTVPTSSEDSEVTSFVVGDNLLWYEGSGGVLHTLSLGGESGVALADVEWAVQTGESVSVVGRATAGGTRAIHRLTQDGNGAVAATPLHSVPQVHHDGSVGALSLDRGTVRLLNTLRDERTLHSQNIGTALAPTGGAALTPTVTSATTGAGRFADGGDEGLAQLTTDAATGRDVLTTADDPNGNIALPAADGRILDVSPQYVLYQGGGDAGHQYVVDITSGKVVREQNAQAAALDYATLWTPSTTAGTVVATSLRTGRTVRTVNVGSGCTPDDLRTNGTLLYWSCPAQKKAGIKNLSAQGQTYYAPVGDVLLGDGFYGYHDVAEGSIRLTQVVNDVTADLGEITGVAPSAATDTRGVTWTVDRRSNKVAYVDAGNTVHVVGAYDYHWLPAKLSAPDSTVPTSFAAGGGAARWNGRWWLSKPAASWKVTVKSTTTGAVQRTWQGGATRSVVQVAWDARNQTGALVPNGSSTWTLTAVPADGAGATLSTSGTVKVSGAAAVRRDHAGSDGIGDLLTLNSSGTLSIQKGNGAGGFSGTVSASGWATSVKAVPYGDLNGDRCNDVLVLFSSGTLRGYRPGCGKAVTTSTPYTSLGTGFGQYDVLTSPGDITADGRADLIARNSSTGAVYLYKATSAGTLSSRVKLYTNWSGYKKVIGVGDLNGDGRGDLLAQDRSNELWRYDGTASGTFKSRVKVFDDWGSSYNVVVGVGDISGDGKADLVSRDTSGNLWRNTGNGRGSFGGRTKIATGWSAYKGVF</sequence>
<evidence type="ECO:0000256" key="1">
    <source>
        <dbReference type="ARBA" id="ARBA00022729"/>
    </source>
</evidence>
<reference evidence="3 4" key="1">
    <citation type="submission" date="2020-10" db="EMBL/GenBank/DDBJ databases">
        <title>Streptomyces chromofuscus complate genome analysis.</title>
        <authorList>
            <person name="Anwar N."/>
        </authorList>
    </citation>
    <scope>NUCLEOTIDE SEQUENCE [LARGE SCALE GENOMIC DNA]</scope>
    <source>
        <strain evidence="3 4">DSM 40273</strain>
    </source>
</reference>
<dbReference type="RefSeq" id="WP_189697513.1">
    <property type="nucleotide sequence ID" value="NZ_BMTA01000005.1"/>
</dbReference>
<gene>
    <name evidence="3" type="ORF">IPT68_01640</name>
</gene>
<dbReference type="Pfam" id="PF13517">
    <property type="entry name" value="FG-GAP_3"/>
    <property type="match status" value="1"/>
</dbReference>
<feature type="signal peptide" evidence="2">
    <location>
        <begin position="1"/>
        <end position="26"/>
    </location>
</feature>
<name>A0A7M2T7Q2_STRCW</name>
<keyword evidence="4" id="KW-1185">Reference proteome</keyword>
<dbReference type="SUPFAM" id="SSF69318">
    <property type="entry name" value="Integrin alpha N-terminal domain"/>
    <property type="match status" value="1"/>
</dbReference>
<dbReference type="EMBL" id="CP063374">
    <property type="protein sequence ID" value="QOV44750.1"/>
    <property type="molecule type" value="Genomic_DNA"/>
</dbReference>
<dbReference type="InterPro" id="IPR028994">
    <property type="entry name" value="Integrin_alpha_N"/>
</dbReference>
<proteinExistence type="predicted"/>
<evidence type="ECO:0000313" key="3">
    <source>
        <dbReference type="EMBL" id="QOV44750.1"/>
    </source>
</evidence>
<evidence type="ECO:0000256" key="2">
    <source>
        <dbReference type="SAM" id="SignalP"/>
    </source>
</evidence>
<dbReference type="InterPro" id="IPR013517">
    <property type="entry name" value="FG-GAP"/>
</dbReference>
<feature type="chain" id="PRO_5038460688" evidence="2">
    <location>
        <begin position="27"/>
        <end position="1015"/>
    </location>
</feature>
<dbReference type="PANTHER" id="PTHR44103">
    <property type="entry name" value="PROPROTEIN CONVERTASE P"/>
    <property type="match status" value="1"/>
</dbReference>
<organism evidence="3 4">
    <name type="scientific">Streptomyces chromofuscus</name>
    <dbReference type="NCBI Taxonomy" id="42881"/>
    <lineage>
        <taxon>Bacteria</taxon>
        <taxon>Bacillati</taxon>
        <taxon>Actinomycetota</taxon>
        <taxon>Actinomycetes</taxon>
        <taxon>Kitasatosporales</taxon>
        <taxon>Streptomycetaceae</taxon>
        <taxon>Streptomyces</taxon>
    </lineage>
</organism>
<dbReference type="AlphaFoldDB" id="A0A7M2T7Q2"/>
<accession>A0A7M2T7Q2</accession>
<dbReference type="Gene3D" id="2.130.10.130">
    <property type="entry name" value="Integrin alpha, N-terminal"/>
    <property type="match status" value="1"/>
</dbReference>
<dbReference type="PANTHER" id="PTHR44103:SF1">
    <property type="entry name" value="PROPROTEIN CONVERTASE P"/>
    <property type="match status" value="1"/>
</dbReference>
<dbReference type="Proteomes" id="UP000594008">
    <property type="component" value="Chromosome"/>
</dbReference>
<dbReference type="KEGG" id="schf:IPT68_01640"/>